<dbReference type="Pfam" id="PF14200">
    <property type="entry name" value="RicinB_lectin_2"/>
    <property type="match status" value="2"/>
</dbReference>
<dbReference type="InterPro" id="IPR000772">
    <property type="entry name" value="Ricin_B_lectin"/>
</dbReference>
<dbReference type="SMART" id="SM00458">
    <property type="entry name" value="RICIN"/>
    <property type="match status" value="1"/>
</dbReference>
<evidence type="ECO:0000313" key="3">
    <source>
        <dbReference type="Proteomes" id="UP000305778"/>
    </source>
</evidence>
<accession>A0A4U0T765</accession>
<evidence type="ECO:0000313" key="2">
    <source>
        <dbReference type="EMBL" id="TKA08885.1"/>
    </source>
</evidence>
<dbReference type="SUPFAM" id="SSF50370">
    <property type="entry name" value="Ricin B-like lectins"/>
    <property type="match status" value="1"/>
</dbReference>
<dbReference type="OrthoDB" id="6198685at2"/>
<protein>
    <recommendedName>
        <fullName evidence="1">Ricin B lectin domain-containing protein</fullName>
    </recommendedName>
</protein>
<dbReference type="EMBL" id="SUMC01000026">
    <property type="protein sequence ID" value="TKA08885.1"/>
    <property type="molecule type" value="Genomic_DNA"/>
</dbReference>
<comment type="caution">
    <text evidence="2">The sequence shown here is derived from an EMBL/GenBank/DDBJ whole genome shotgun (WGS) entry which is preliminary data.</text>
</comment>
<proteinExistence type="predicted"/>
<evidence type="ECO:0000259" key="1">
    <source>
        <dbReference type="SMART" id="SM00458"/>
    </source>
</evidence>
<gene>
    <name evidence="2" type="ORF">FCI23_25185</name>
</gene>
<dbReference type="RefSeq" id="WP_136726213.1">
    <property type="nucleotide sequence ID" value="NZ_SUMC01000026.1"/>
</dbReference>
<reference evidence="2 3" key="1">
    <citation type="submission" date="2019-04" db="EMBL/GenBank/DDBJ databases">
        <title>Streptomyces oryziradicis sp. nov., a novel actinomycete isolated from rhizosphere soil of rice (Oryza sativa L.).</title>
        <authorList>
            <person name="Li C."/>
        </authorList>
    </citation>
    <scope>NUCLEOTIDE SEQUENCE [LARGE SCALE GENOMIC DNA]</scope>
    <source>
        <strain evidence="2 3">NEAU-C40</strain>
    </source>
</reference>
<dbReference type="AlphaFoldDB" id="A0A4U0T765"/>
<dbReference type="InterPro" id="IPR035992">
    <property type="entry name" value="Ricin_B-like_lectins"/>
</dbReference>
<dbReference type="Proteomes" id="UP000305778">
    <property type="component" value="Unassembled WGS sequence"/>
</dbReference>
<organism evidence="2 3">
    <name type="scientific">Actinacidiphila oryziradicis</name>
    <dbReference type="NCBI Taxonomy" id="2571141"/>
    <lineage>
        <taxon>Bacteria</taxon>
        <taxon>Bacillati</taxon>
        <taxon>Actinomycetota</taxon>
        <taxon>Actinomycetes</taxon>
        <taxon>Kitasatosporales</taxon>
        <taxon>Streptomycetaceae</taxon>
        <taxon>Actinacidiphila</taxon>
    </lineage>
</organism>
<sequence>MSLRKALRRFVNRLAALSAALGLVLGGTTLIAATQALALGPGEVCAFIEPDGGTVLGNNYGHIGWGFLIAGSSSWIYGSTENPNGTYQIDAPGFNGAWKQQGTWTDMINDFTFQYDYPSHSRDVRSNSPYPAHPYTQYKCELTSGSSVGAATNAADNNITAGYTGLGNNCLDAAYRVLNAYGAPSLPWPSTHPRPYQDWYSSLDSSTWNITGTLGETWVNRHSGQLLDVSGPSTADGALVHQWTYTGADNQWWIRPWQADGYTRLFSRYSGKCLGVSGGSTAAGATVVQWTCNGNADQEWYFRWTGASTSGGWPIYNIVDRNSGQCLGITGGSAAVGAQAVQWPCNGNPDQEWF</sequence>
<keyword evidence="3" id="KW-1185">Reference proteome</keyword>
<dbReference type="Gene3D" id="2.80.10.50">
    <property type="match status" value="3"/>
</dbReference>
<dbReference type="PROSITE" id="PS50231">
    <property type="entry name" value="RICIN_B_LECTIN"/>
    <property type="match status" value="1"/>
</dbReference>
<feature type="domain" description="Ricin B lectin" evidence="1">
    <location>
        <begin position="215"/>
        <end position="353"/>
    </location>
</feature>
<name>A0A4U0T765_9ACTN</name>
<dbReference type="CDD" id="cd00161">
    <property type="entry name" value="beta-trefoil_Ricin-like"/>
    <property type="match status" value="1"/>
</dbReference>